<dbReference type="PROSITE" id="PS50222">
    <property type="entry name" value="EF_HAND_2"/>
    <property type="match status" value="2"/>
</dbReference>
<evidence type="ECO:0000256" key="6">
    <source>
        <dbReference type="ARBA" id="ARBA00025308"/>
    </source>
</evidence>
<dbReference type="Proteomes" id="UP001046870">
    <property type="component" value="Chromosome 19"/>
</dbReference>
<dbReference type="EMBL" id="JAFDVH010000019">
    <property type="protein sequence ID" value="KAG7459432.1"/>
    <property type="molecule type" value="Genomic_DNA"/>
</dbReference>
<dbReference type="CDD" id="cd16255">
    <property type="entry name" value="EFh_parvalbumin_beta"/>
    <property type="match status" value="1"/>
</dbReference>
<name>A0A9D3PFP5_MEGAT</name>
<feature type="binding site" evidence="7">
    <location>
        <position position="189"/>
    </location>
    <ligand>
        <name>Ca(2+)</name>
        <dbReference type="ChEBI" id="CHEBI:29108"/>
        <label>1</label>
    </ligand>
</feature>
<dbReference type="SMART" id="SM00054">
    <property type="entry name" value="EFh"/>
    <property type="match status" value="2"/>
</dbReference>
<evidence type="ECO:0000313" key="11">
    <source>
        <dbReference type="Proteomes" id="UP001046870"/>
    </source>
</evidence>
<keyword evidence="5" id="KW-0514">Muscle protein</keyword>
<feature type="binding site" evidence="7">
    <location>
        <position position="184"/>
    </location>
    <ligand>
        <name>Ca(2+)</name>
        <dbReference type="ChEBI" id="CHEBI:29108"/>
        <label>1</label>
    </ligand>
</feature>
<dbReference type="PROSITE" id="PS00018">
    <property type="entry name" value="EF_HAND_1"/>
    <property type="match status" value="2"/>
</dbReference>
<sequence length="195" mass="21926">MLLDTIPCRIVWESCGACNGLRQGAFRQWWHLPVIIRGLCPNETHIRLRRRARFERSGIQAGEETETRLQLHRHGTGRKHQAAGAGTMAFTGMLKDDDIRAAVQACQAPGTFDYKLFFAQVGLCKRSDAEGERVFKILDQDQSGFIEEEELKFFLQNFCSGARVLTDAETKAFLTAVDQDGDGKIGIEEFCSLLK</sequence>
<dbReference type="InterPro" id="IPR002048">
    <property type="entry name" value="EF_hand_dom"/>
</dbReference>
<evidence type="ECO:0000256" key="7">
    <source>
        <dbReference type="PIRSR" id="PIRSR608080-1"/>
    </source>
</evidence>
<feature type="domain" description="EF-hand" evidence="9">
    <location>
        <begin position="165"/>
        <end position="195"/>
    </location>
</feature>
<organism evidence="10 11">
    <name type="scientific">Megalops atlanticus</name>
    <name type="common">Tarpon</name>
    <name type="synonym">Clupea gigantea</name>
    <dbReference type="NCBI Taxonomy" id="7932"/>
    <lineage>
        <taxon>Eukaryota</taxon>
        <taxon>Metazoa</taxon>
        <taxon>Chordata</taxon>
        <taxon>Craniata</taxon>
        <taxon>Vertebrata</taxon>
        <taxon>Euteleostomi</taxon>
        <taxon>Actinopterygii</taxon>
        <taxon>Neopterygii</taxon>
        <taxon>Teleostei</taxon>
        <taxon>Elopiformes</taxon>
        <taxon>Megalopidae</taxon>
        <taxon>Megalops</taxon>
    </lineage>
</organism>
<feature type="binding site" evidence="7">
    <location>
        <position position="180"/>
    </location>
    <ligand>
        <name>Ca(2+)</name>
        <dbReference type="ChEBI" id="CHEBI:29108"/>
        <label>1</label>
    </ligand>
</feature>
<feature type="binding site" evidence="7">
    <location>
        <position position="150"/>
    </location>
    <ligand>
        <name>Ca(2+)</name>
        <dbReference type="ChEBI" id="CHEBI:29108"/>
        <label>1</label>
    </ligand>
</feature>
<gene>
    <name evidence="10" type="ORF">MATL_G00210550</name>
</gene>
<dbReference type="InterPro" id="IPR011992">
    <property type="entry name" value="EF-hand-dom_pair"/>
</dbReference>
<dbReference type="GO" id="GO:0005509">
    <property type="term" value="F:calcium ion binding"/>
    <property type="evidence" value="ECO:0007669"/>
    <property type="project" value="UniProtKB-UniRule"/>
</dbReference>
<keyword evidence="4 7" id="KW-0106">Calcium</keyword>
<feature type="binding site" evidence="7">
    <location>
        <position position="139"/>
    </location>
    <ligand>
        <name>Ca(2+)</name>
        <dbReference type="ChEBI" id="CHEBI:29108"/>
        <label>1</label>
    </ligand>
</feature>
<dbReference type="AlphaFoldDB" id="A0A9D3PFP5"/>
<evidence type="ECO:0000259" key="9">
    <source>
        <dbReference type="PROSITE" id="PS50222"/>
    </source>
</evidence>
<feature type="binding site" evidence="7">
    <location>
        <position position="145"/>
    </location>
    <ligand>
        <name>Ca(2+)</name>
        <dbReference type="ChEBI" id="CHEBI:29108"/>
        <label>1</label>
    </ligand>
</feature>
<keyword evidence="2 7" id="KW-0479">Metal-binding</keyword>
<reference evidence="10" key="1">
    <citation type="submission" date="2021-01" db="EMBL/GenBank/DDBJ databases">
        <authorList>
            <person name="Zahm M."/>
            <person name="Roques C."/>
            <person name="Cabau C."/>
            <person name="Klopp C."/>
            <person name="Donnadieu C."/>
            <person name="Jouanno E."/>
            <person name="Lampietro C."/>
            <person name="Louis A."/>
            <person name="Herpin A."/>
            <person name="Echchiki A."/>
            <person name="Berthelot C."/>
            <person name="Parey E."/>
            <person name="Roest-Crollius H."/>
            <person name="Braasch I."/>
            <person name="Postlethwait J."/>
            <person name="Bobe J."/>
            <person name="Montfort J."/>
            <person name="Bouchez O."/>
            <person name="Begum T."/>
            <person name="Mejri S."/>
            <person name="Adams A."/>
            <person name="Chen W.-J."/>
            <person name="Guiguen Y."/>
        </authorList>
    </citation>
    <scope>NUCLEOTIDE SEQUENCE</scope>
    <source>
        <strain evidence="10">YG-15Mar2019-1</strain>
        <tissue evidence="10">Brain</tissue>
    </source>
</reference>
<evidence type="ECO:0000313" key="10">
    <source>
        <dbReference type="EMBL" id="KAG7459432.1"/>
    </source>
</evidence>
<feature type="binding site" evidence="7">
    <location>
        <position position="143"/>
    </location>
    <ligand>
        <name>Ca(2+)</name>
        <dbReference type="ChEBI" id="CHEBI:29108"/>
        <label>1</label>
    </ligand>
</feature>
<evidence type="ECO:0000256" key="1">
    <source>
        <dbReference type="ARBA" id="ARBA00009753"/>
    </source>
</evidence>
<feature type="binding site" evidence="7">
    <location>
        <position position="178"/>
    </location>
    <ligand>
        <name>Ca(2+)</name>
        <dbReference type="ChEBI" id="CHEBI:29108"/>
        <label>1</label>
    </ligand>
</feature>
<evidence type="ECO:0000256" key="2">
    <source>
        <dbReference type="ARBA" id="ARBA00022723"/>
    </source>
</evidence>
<evidence type="ECO:0000256" key="3">
    <source>
        <dbReference type="ARBA" id="ARBA00022737"/>
    </source>
</evidence>
<dbReference type="InterPro" id="IPR008080">
    <property type="entry name" value="Parvalbumin"/>
</dbReference>
<feature type="binding site" evidence="7">
    <location>
        <position position="141"/>
    </location>
    <ligand>
        <name>Ca(2+)</name>
        <dbReference type="ChEBI" id="CHEBI:29108"/>
        <label>1</label>
    </ligand>
</feature>
<dbReference type="PANTHER" id="PTHR11653">
    <property type="entry name" value="PARVALBUMIN ALPHA"/>
    <property type="match status" value="1"/>
</dbReference>
<accession>A0A9D3PFP5</accession>
<proteinExistence type="inferred from homology"/>
<comment type="caution">
    <text evidence="10">The sequence shown here is derived from an EMBL/GenBank/DDBJ whole genome shotgun (WGS) entry which is preliminary data.</text>
</comment>
<evidence type="ECO:0000256" key="8">
    <source>
        <dbReference type="RuleBase" id="RU368048"/>
    </source>
</evidence>
<evidence type="ECO:0000256" key="4">
    <source>
        <dbReference type="ARBA" id="ARBA00022837"/>
    </source>
</evidence>
<dbReference type="PANTHER" id="PTHR11653:SF12">
    <property type="entry name" value="PARVALBUMIN"/>
    <property type="match status" value="1"/>
</dbReference>
<keyword evidence="11" id="KW-1185">Reference proteome</keyword>
<dbReference type="GO" id="GO:0005737">
    <property type="term" value="C:cytoplasm"/>
    <property type="evidence" value="ECO:0007669"/>
    <property type="project" value="TreeGrafter"/>
</dbReference>
<dbReference type="SUPFAM" id="SSF47473">
    <property type="entry name" value="EF-hand"/>
    <property type="match status" value="1"/>
</dbReference>
<dbReference type="Pfam" id="PF13499">
    <property type="entry name" value="EF-hand_7"/>
    <property type="match status" value="1"/>
</dbReference>
<dbReference type="FunFam" id="1.10.238.10:FF:000060">
    <property type="entry name" value="Parvalbumin, thymic"/>
    <property type="match status" value="1"/>
</dbReference>
<feature type="binding site" evidence="7">
    <location>
        <position position="182"/>
    </location>
    <ligand>
        <name>Ca(2+)</name>
        <dbReference type="ChEBI" id="CHEBI:29108"/>
        <label>1</label>
    </ligand>
</feature>
<dbReference type="Gene3D" id="1.10.238.10">
    <property type="entry name" value="EF-hand"/>
    <property type="match status" value="1"/>
</dbReference>
<evidence type="ECO:0000256" key="5">
    <source>
        <dbReference type="ARBA" id="ARBA00023179"/>
    </source>
</evidence>
<dbReference type="PRINTS" id="PR01697">
    <property type="entry name" value="PARVALBUMIN"/>
</dbReference>
<feature type="domain" description="EF-hand" evidence="9">
    <location>
        <begin position="126"/>
        <end position="161"/>
    </location>
</feature>
<keyword evidence="3" id="KW-0677">Repeat</keyword>
<dbReference type="InterPro" id="IPR018247">
    <property type="entry name" value="EF_Hand_1_Ca_BS"/>
</dbReference>
<comment type="function">
    <text evidence="6 8">In muscle, parvalbumin is thought to be involved in relaxation after contraction. It binds two calcium ions.</text>
</comment>
<dbReference type="OrthoDB" id="26525at2759"/>
<comment type="similarity">
    <text evidence="1 8">Belongs to the parvalbumin family.</text>
</comment>
<protein>
    <recommendedName>
        <fullName evidence="8">Parvalbumin</fullName>
    </recommendedName>
</protein>